<evidence type="ECO:0000256" key="10">
    <source>
        <dbReference type="RuleBase" id="RU366046"/>
    </source>
</evidence>
<comment type="catalytic activity">
    <reaction evidence="1 10">
        <text>UDP-alpha-D-glucose = UDP-alpha-D-galactose</text>
        <dbReference type="Rhea" id="RHEA:22168"/>
        <dbReference type="ChEBI" id="CHEBI:58885"/>
        <dbReference type="ChEBI" id="CHEBI:66914"/>
        <dbReference type="EC" id="5.1.3.2"/>
    </reaction>
</comment>
<dbReference type="InterPro" id="IPR005886">
    <property type="entry name" value="UDP_G4E"/>
</dbReference>
<evidence type="ECO:0000259" key="11">
    <source>
        <dbReference type="Pfam" id="PF01370"/>
    </source>
</evidence>
<dbReference type="GO" id="GO:0006012">
    <property type="term" value="P:galactose metabolic process"/>
    <property type="evidence" value="ECO:0007669"/>
    <property type="project" value="UniProtKB-UniPathway"/>
</dbReference>
<comment type="cofactor">
    <cofactor evidence="2 10">
        <name>NAD(+)</name>
        <dbReference type="ChEBI" id="CHEBI:57540"/>
    </cofactor>
</comment>
<dbReference type="UniPathway" id="UPA00214"/>
<dbReference type="SUPFAM" id="SSF51735">
    <property type="entry name" value="NAD(P)-binding Rossmann-fold domains"/>
    <property type="match status" value="1"/>
</dbReference>
<evidence type="ECO:0000256" key="9">
    <source>
        <dbReference type="ARBA" id="ARBA00023235"/>
    </source>
</evidence>
<keyword evidence="10" id="KW-0119">Carbohydrate metabolism</keyword>
<dbReference type="Pfam" id="PF01370">
    <property type="entry name" value="Epimerase"/>
    <property type="match status" value="1"/>
</dbReference>
<evidence type="ECO:0000313" key="13">
    <source>
        <dbReference type="Proteomes" id="UP000214689"/>
    </source>
</evidence>
<evidence type="ECO:0000256" key="3">
    <source>
        <dbReference type="ARBA" id="ARBA00004947"/>
    </source>
</evidence>
<name>A0A223ARU6_9FIRM</name>
<dbReference type="RefSeq" id="WP_094233918.1">
    <property type="nucleotide sequence ID" value="NZ_CP016199.1"/>
</dbReference>
<keyword evidence="7 10" id="KW-0520">NAD</keyword>
<proteinExistence type="inferred from homology"/>
<evidence type="ECO:0000256" key="5">
    <source>
        <dbReference type="ARBA" id="ARBA00013189"/>
    </source>
</evidence>
<reference evidence="13" key="1">
    <citation type="submission" date="2016-05" db="EMBL/GenBank/DDBJ databases">
        <authorList>
            <person name="Holder M.E."/>
            <person name="Ajami N.J."/>
            <person name="Petrosino J.F."/>
        </authorList>
    </citation>
    <scope>NUCLEOTIDE SEQUENCE [LARGE SCALE GENOMIC DNA]</scope>
    <source>
        <strain evidence="13">ATCC 700696</strain>
    </source>
</reference>
<evidence type="ECO:0000256" key="1">
    <source>
        <dbReference type="ARBA" id="ARBA00000083"/>
    </source>
</evidence>
<comment type="subunit">
    <text evidence="10">Homodimer.</text>
</comment>
<dbReference type="CDD" id="cd05247">
    <property type="entry name" value="UDP_G4E_1_SDR_e"/>
    <property type="match status" value="1"/>
</dbReference>
<dbReference type="PANTHER" id="PTHR43725:SF47">
    <property type="entry name" value="UDP-GLUCOSE 4-EPIMERASE"/>
    <property type="match status" value="1"/>
</dbReference>
<dbReference type="EMBL" id="CP016199">
    <property type="protein sequence ID" value="ASS37690.1"/>
    <property type="molecule type" value="Genomic_DNA"/>
</dbReference>
<gene>
    <name evidence="12" type="ORF">AXF17_03960</name>
</gene>
<protein>
    <recommendedName>
        <fullName evidence="6 10">UDP-glucose 4-epimerase</fullName>
        <ecNumber evidence="5 10">5.1.3.2</ecNumber>
    </recommendedName>
</protein>
<comment type="similarity">
    <text evidence="4 10">Belongs to the NAD(P)-dependent epimerase/dehydratase family.</text>
</comment>
<sequence length="347" mass="38520">MSLLKKTYRPPKVLLAGGAGYIGSHVAVELLEVGYDIVIADNFSNSCEDSLQGITDVSGKNFPFYNIDVGNSSMLTELFEKEHIDIVIHLAGYKSVSEAINSPLKYYKNNIIPTLELLEVMQQHDVRKFILSSSANVYGESKIMPVTEECKTGNCTNPYGRTKWIQEEILKDLFESDSRWNIVLLRYFNPAGAHSSGLIGERYNKATGNIMPSIALAASGEVPAFKIMGNSYNTPDGTGIRDYIHISDLARGHVAAINKLYDEPKVSIYNLGTGCGYSVLEAVKTFEKVCGHSIPCEIEKAREGDIAEMYACCDKIKDELGWEAIYSLEDVCESAWAWNKKLIKKKL</sequence>
<organism evidence="12 13">
    <name type="scientific">Mogibacterium pumilum</name>
    <dbReference type="NCBI Taxonomy" id="86332"/>
    <lineage>
        <taxon>Bacteria</taxon>
        <taxon>Bacillati</taxon>
        <taxon>Bacillota</taxon>
        <taxon>Clostridia</taxon>
        <taxon>Peptostreptococcales</taxon>
        <taxon>Anaerovoracaceae</taxon>
        <taxon>Mogibacterium</taxon>
    </lineage>
</organism>
<dbReference type="NCBIfam" id="TIGR01179">
    <property type="entry name" value="galE"/>
    <property type="match status" value="1"/>
</dbReference>
<evidence type="ECO:0000313" key="12">
    <source>
        <dbReference type="EMBL" id="ASS37690.1"/>
    </source>
</evidence>
<dbReference type="OrthoDB" id="9811743at2"/>
<dbReference type="Gene3D" id="3.40.50.720">
    <property type="entry name" value="NAD(P)-binding Rossmann-like Domain"/>
    <property type="match status" value="1"/>
</dbReference>
<dbReference type="AlphaFoldDB" id="A0A223ARU6"/>
<keyword evidence="13" id="KW-1185">Reference proteome</keyword>
<dbReference type="Gene3D" id="3.90.25.10">
    <property type="entry name" value="UDP-galactose 4-epimerase, domain 1"/>
    <property type="match status" value="1"/>
</dbReference>
<keyword evidence="8" id="KW-0299">Galactose metabolism</keyword>
<keyword evidence="9 10" id="KW-0413">Isomerase</keyword>
<dbReference type="GO" id="GO:0005829">
    <property type="term" value="C:cytosol"/>
    <property type="evidence" value="ECO:0007669"/>
    <property type="project" value="TreeGrafter"/>
</dbReference>
<evidence type="ECO:0000256" key="4">
    <source>
        <dbReference type="ARBA" id="ARBA00007637"/>
    </source>
</evidence>
<dbReference type="InterPro" id="IPR001509">
    <property type="entry name" value="Epimerase_deHydtase"/>
</dbReference>
<dbReference type="InterPro" id="IPR036291">
    <property type="entry name" value="NAD(P)-bd_dom_sf"/>
</dbReference>
<accession>A0A223ARU6</accession>
<evidence type="ECO:0000256" key="7">
    <source>
        <dbReference type="ARBA" id="ARBA00023027"/>
    </source>
</evidence>
<evidence type="ECO:0000256" key="8">
    <source>
        <dbReference type="ARBA" id="ARBA00023144"/>
    </source>
</evidence>
<feature type="domain" description="NAD-dependent epimerase/dehydratase" evidence="11">
    <location>
        <begin position="13"/>
        <end position="272"/>
    </location>
</feature>
<evidence type="ECO:0000256" key="2">
    <source>
        <dbReference type="ARBA" id="ARBA00001911"/>
    </source>
</evidence>
<dbReference type="PANTHER" id="PTHR43725">
    <property type="entry name" value="UDP-GLUCOSE 4-EPIMERASE"/>
    <property type="match status" value="1"/>
</dbReference>
<dbReference type="GO" id="GO:0003978">
    <property type="term" value="F:UDP-glucose 4-epimerase activity"/>
    <property type="evidence" value="ECO:0007669"/>
    <property type="project" value="UniProtKB-UniRule"/>
</dbReference>
<dbReference type="EC" id="5.1.3.2" evidence="5 10"/>
<evidence type="ECO:0000256" key="6">
    <source>
        <dbReference type="ARBA" id="ARBA00018569"/>
    </source>
</evidence>
<dbReference type="Proteomes" id="UP000214689">
    <property type="component" value="Chromosome"/>
</dbReference>
<comment type="pathway">
    <text evidence="3 10">Carbohydrate metabolism; galactose metabolism.</text>
</comment>